<feature type="compositionally biased region" description="Low complexity" evidence="1">
    <location>
        <begin position="230"/>
        <end position="243"/>
    </location>
</feature>
<dbReference type="InterPro" id="IPR002938">
    <property type="entry name" value="FAD-bd"/>
</dbReference>
<protein>
    <recommendedName>
        <fullName evidence="2">FAD-binding domain-containing protein</fullName>
    </recommendedName>
</protein>
<dbReference type="EMBL" id="LJGW01000373">
    <property type="protein sequence ID" value="OEV09427.1"/>
    <property type="molecule type" value="Genomic_DNA"/>
</dbReference>
<evidence type="ECO:0000259" key="2">
    <source>
        <dbReference type="Pfam" id="PF01494"/>
    </source>
</evidence>
<dbReference type="PANTHER" id="PTHR46865">
    <property type="entry name" value="OXIDOREDUCTASE-RELATED"/>
    <property type="match status" value="1"/>
</dbReference>
<dbReference type="PANTHER" id="PTHR46865:SF2">
    <property type="entry name" value="MONOOXYGENASE"/>
    <property type="match status" value="1"/>
</dbReference>
<comment type="caution">
    <text evidence="3">The sequence shown here is derived from an EMBL/GenBank/DDBJ whole genome shotgun (WGS) entry which is preliminary data.</text>
</comment>
<reference evidence="3 4" key="1">
    <citation type="journal article" date="2016" name="Front. Microbiol.">
        <title>Comparative Genomics Analysis of Streptomyces Species Reveals Their Adaptation to the Marine Environment and Their Diversity at the Genomic Level.</title>
        <authorList>
            <person name="Tian X."/>
            <person name="Zhang Z."/>
            <person name="Yang T."/>
            <person name="Chen M."/>
            <person name="Li J."/>
            <person name="Chen F."/>
            <person name="Yang J."/>
            <person name="Li W."/>
            <person name="Zhang B."/>
            <person name="Zhang Z."/>
            <person name="Wu J."/>
            <person name="Zhang C."/>
            <person name="Long L."/>
            <person name="Xiao J."/>
        </authorList>
    </citation>
    <scope>NUCLEOTIDE SEQUENCE [LARGE SCALE GENOMIC DNA]</scope>
    <source>
        <strain evidence="3 4">SCSIO 10429</strain>
    </source>
</reference>
<dbReference type="GO" id="GO:0071949">
    <property type="term" value="F:FAD binding"/>
    <property type="evidence" value="ECO:0007669"/>
    <property type="project" value="InterPro"/>
</dbReference>
<feature type="region of interest" description="Disordered" evidence="1">
    <location>
        <begin position="364"/>
        <end position="385"/>
    </location>
</feature>
<dbReference type="Gene3D" id="3.50.50.60">
    <property type="entry name" value="FAD/NAD(P)-binding domain"/>
    <property type="match status" value="1"/>
</dbReference>
<dbReference type="Pfam" id="PF01494">
    <property type="entry name" value="FAD_binding_3"/>
    <property type="match status" value="1"/>
</dbReference>
<sequence>MQTVLVSGAGVAGVALAAQLRRHGVAVTVVERAPGLRPGGHAVDVRGVALDVLDRIGVLAEARRMRTRTRGMTMLDGDGEELWSTTEFALSSGPLGGGTDDVELLREDLVRLLYGRARDGVEYVFGDRVTALDQDDAAVHVTFERAAPRSFDVVVGADGLHSGVRRLAFGAEEEFLSFLGAQVAVYTAENFLGLEDWQVWCGEDDTTFCLYPVRGNSELRVTVGFAVPGTSGRDGTDGTSGTTVPGDRDTARQKALVAERMGRLRWETPALLRAMDVAPDFYCDAMAQVHMDRWSCGRVTLLGDAGYCPSPLSGQGTSLALAGAHVLADEIAAVDDGDPARALASYEERMRPFAEINQALATAHSGRGMPDGSAMDEAKNALSLD</sequence>
<dbReference type="PRINTS" id="PR00420">
    <property type="entry name" value="RNGMNOXGNASE"/>
</dbReference>
<dbReference type="InterPro" id="IPR036188">
    <property type="entry name" value="FAD/NAD-bd_sf"/>
</dbReference>
<dbReference type="InterPro" id="IPR051704">
    <property type="entry name" value="FAD_aromatic-hydroxylase"/>
</dbReference>
<organism evidence="3 4">
    <name type="scientific">Streptomyces nanshensis</name>
    <dbReference type="NCBI Taxonomy" id="518642"/>
    <lineage>
        <taxon>Bacteria</taxon>
        <taxon>Bacillati</taxon>
        <taxon>Actinomycetota</taxon>
        <taxon>Actinomycetes</taxon>
        <taxon>Kitasatosporales</taxon>
        <taxon>Streptomycetaceae</taxon>
        <taxon>Streptomyces</taxon>
    </lineage>
</organism>
<gene>
    <name evidence="3" type="ORF">AN218_21980</name>
</gene>
<evidence type="ECO:0000256" key="1">
    <source>
        <dbReference type="SAM" id="MobiDB-lite"/>
    </source>
</evidence>
<dbReference type="SUPFAM" id="SSF51905">
    <property type="entry name" value="FAD/NAD(P)-binding domain"/>
    <property type="match status" value="1"/>
</dbReference>
<accession>A0A1E7KZQ0</accession>
<proteinExistence type="predicted"/>
<evidence type="ECO:0000313" key="3">
    <source>
        <dbReference type="EMBL" id="OEV09427.1"/>
    </source>
</evidence>
<keyword evidence="4" id="KW-1185">Reference proteome</keyword>
<dbReference type="PATRIC" id="fig|518642.10.peg.5467"/>
<dbReference type="Proteomes" id="UP000176005">
    <property type="component" value="Unassembled WGS sequence"/>
</dbReference>
<dbReference type="Gene3D" id="3.30.9.10">
    <property type="entry name" value="D-Amino Acid Oxidase, subunit A, domain 2"/>
    <property type="match status" value="1"/>
</dbReference>
<dbReference type="AlphaFoldDB" id="A0A1E7KZQ0"/>
<evidence type="ECO:0000313" key="4">
    <source>
        <dbReference type="Proteomes" id="UP000176005"/>
    </source>
</evidence>
<name>A0A1E7KZQ0_9ACTN</name>
<feature type="region of interest" description="Disordered" evidence="1">
    <location>
        <begin position="230"/>
        <end position="249"/>
    </location>
</feature>
<feature type="domain" description="FAD-binding" evidence="2">
    <location>
        <begin position="3"/>
        <end position="355"/>
    </location>
</feature>